<dbReference type="Proteomes" id="UP000586042">
    <property type="component" value="Unassembled WGS sequence"/>
</dbReference>
<proteinExistence type="predicted"/>
<dbReference type="InterPro" id="IPR020835">
    <property type="entry name" value="Catalase_sf"/>
</dbReference>
<name>A0A7Y6IET6_9ACTN</name>
<feature type="region of interest" description="Disordered" evidence="1">
    <location>
        <begin position="226"/>
        <end position="249"/>
    </location>
</feature>
<sequence length="249" mass="26055">MSSGSLSERAASVVARLVAALRRGRALHRDGLTVAATLVLERGPAPGLPALAEPGSYEVVARLSRGGSLPGPLPDVLGLALRLPGGRPSQGDVDLLLSTCVPGLPWLPGPRGDFTAGPYSSLASYRHGSMPVRLFAYPEKFADPGNGEGTGGVPARVEALRRALERGPLVFRLLAAPAGRRPVRVATLRVHTPLPGADVSFDPVLNSHPALRPAGWLARLRRGAYRGSRQGRGETDEAVEPHHTARAAG</sequence>
<dbReference type="SUPFAM" id="SSF56634">
    <property type="entry name" value="Heme-dependent catalase-like"/>
    <property type="match status" value="1"/>
</dbReference>
<comment type="caution">
    <text evidence="2">The sequence shown here is derived from an EMBL/GenBank/DDBJ whole genome shotgun (WGS) entry which is preliminary data.</text>
</comment>
<keyword evidence="3" id="KW-1185">Reference proteome</keyword>
<dbReference type="AlphaFoldDB" id="A0A7Y6IET6"/>
<dbReference type="EMBL" id="JABWGN010000018">
    <property type="protein sequence ID" value="NUW36972.1"/>
    <property type="molecule type" value="Genomic_DNA"/>
</dbReference>
<evidence type="ECO:0000313" key="3">
    <source>
        <dbReference type="Proteomes" id="UP000586042"/>
    </source>
</evidence>
<organism evidence="2 3">
    <name type="scientific">Nonomuraea montanisoli</name>
    <dbReference type="NCBI Taxonomy" id="2741721"/>
    <lineage>
        <taxon>Bacteria</taxon>
        <taxon>Bacillati</taxon>
        <taxon>Actinomycetota</taxon>
        <taxon>Actinomycetes</taxon>
        <taxon>Streptosporangiales</taxon>
        <taxon>Streptosporangiaceae</taxon>
        <taxon>Nonomuraea</taxon>
    </lineage>
</organism>
<accession>A0A7Y6IET6</accession>
<reference evidence="2 3" key="1">
    <citation type="submission" date="2020-06" db="EMBL/GenBank/DDBJ databases">
        <title>Nonomuraea sp. SMC257, a novel actinomycete isolated from soil.</title>
        <authorList>
            <person name="Chanama M."/>
        </authorList>
    </citation>
    <scope>NUCLEOTIDE SEQUENCE [LARGE SCALE GENOMIC DNA]</scope>
    <source>
        <strain evidence="2 3">SMC257</strain>
    </source>
</reference>
<feature type="compositionally biased region" description="Basic and acidic residues" evidence="1">
    <location>
        <begin position="231"/>
        <end position="243"/>
    </location>
</feature>
<dbReference type="RefSeq" id="WP_175594428.1">
    <property type="nucleotide sequence ID" value="NZ_JABWGN010000018.1"/>
</dbReference>
<evidence type="ECO:0000313" key="2">
    <source>
        <dbReference type="EMBL" id="NUW36972.1"/>
    </source>
</evidence>
<evidence type="ECO:0000256" key="1">
    <source>
        <dbReference type="SAM" id="MobiDB-lite"/>
    </source>
</evidence>
<gene>
    <name evidence="2" type="ORF">HTZ77_37040</name>
</gene>
<dbReference type="GO" id="GO:0020037">
    <property type="term" value="F:heme binding"/>
    <property type="evidence" value="ECO:0007669"/>
    <property type="project" value="InterPro"/>
</dbReference>
<protein>
    <submittedName>
        <fullName evidence="2">Phosphodiesterase</fullName>
    </submittedName>
</protein>